<sequence>MSTDIFYTYFRATTKDYSSGYISMSRNYLRNFGVFQFTKEEIEEFLSLKNPEDFIRQKYGVKIPDLLFLGINAKSSNH</sequence>
<accession>A0AAJ4X9Y1</accession>
<dbReference type="EMBL" id="LT906468">
    <property type="protein sequence ID" value="SNV46011.1"/>
    <property type="molecule type" value="Genomic_DNA"/>
</dbReference>
<gene>
    <name evidence="1" type="ORF">SAMEA4412673_01173</name>
</gene>
<evidence type="ECO:0000313" key="2">
    <source>
        <dbReference type="Proteomes" id="UP000215355"/>
    </source>
</evidence>
<proteinExistence type="predicted"/>
<name>A0AAJ4X9Y1_9SPHI</name>
<dbReference type="AlphaFoldDB" id="A0AAJ4X9Y1"/>
<reference evidence="1 2" key="1">
    <citation type="submission" date="2017-06" db="EMBL/GenBank/DDBJ databases">
        <authorList>
            <consortium name="Pathogen Informatics"/>
        </authorList>
    </citation>
    <scope>NUCLEOTIDE SEQUENCE [LARGE SCALE GENOMIC DNA]</scope>
    <source>
        <strain evidence="1 2">NCTC12149</strain>
    </source>
</reference>
<dbReference type="Proteomes" id="UP000215355">
    <property type="component" value="Chromosome 1"/>
</dbReference>
<protein>
    <submittedName>
        <fullName evidence="1">Uncharacterized protein</fullName>
    </submittedName>
</protein>
<evidence type="ECO:0000313" key="1">
    <source>
        <dbReference type="EMBL" id="SNV46011.1"/>
    </source>
</evidence>
<dbReference type="KEGG" id="smiz:4412673_01173"/>
<organism evidence="1 2">
    <name type="scientific">Sphingobacterium mizutaii</name>
    <dbReference type="NCBI Taxonomy" id="1010"/>
    <lineage>
        <taxon>Bacteria</taxon>
        <taxon>Pseudomonadati</taxon>
        <taxon>Bacteroidota</taxon>
        <taxon>Sphingobacteriia</taxon>
        <taxon>Sphingobacteriales</taxon>
        <taxon>Sphingobacteriaceae</taxon>
        <taxon>Sphingobacterium</taxon>
    </lineage>
</organism>